<dbReference type="EMBL" id="JAHLQN010000001">
    <property type="protein sequence ID" value="MBU5627407.1"/>
    <property type="molecule type" value="Genomic_DNA"/>
</dbReference>
<accession>A0ABS6FAT3</accession>
<protein>
    <submittedName>
        <fullName evidence="5">Helix-turn-helix transcriptional regulator</fullName>
    </submittedName>
</protein>
<name>A0ABS6FAT3_9FIRM</name>
<feature type="domain" description="HTH luxR-type" evidence="4">
    <location>
        <begin position="1"/>
        <end position="68"/>
    </location>
</feature>
<evidence type="ECO:0000313" key="5">
    <source>
        <dbReference type="EMBL" id="MBU5627407.1"/>
    </source>
</evidence>
<dbReference type="Proteomes" id="UP000787672">
    <property type="component" value="Unassembled WGS sequence"/>
</dbReference>
<dbReference type="Pfam" id="PF00196">
    <property type="entry name" value="GerE"/>
    <property type="match status" value="1"/>
</dbReference>
<gene>
    <name evidence="5" type="ORF">KQI82_10855</name>
</gene>
<evidence type="ECO:0000259" key="4">
    <source>
        <dbReference type="PROSITE" id="PS50043"/>
    </source>
</evidence>
<proteinExistence type="predicted"/>
<dbReference type="RefSeq" id="WP_216632774.1">
    <property type="nucleotide sequence ID" value="NZ_JAHLQN010000001.1"/>
</dbReference>
<sequence>MAQYGLTERELEIAGLAAQRKSSREIAEILSISVKSVNNRLNAVYEKLGLGGEGRNKRQALAKLLKNS</sequence>
<keyword evidence="1" id="KW-0805">Transcription regulation</keyword>
<dbReference type="CDD" id="cd06170">
    <property type="entry name" value="LuxR_C_like"/>
    <property type="match status" value="1"/>
</dbReference>
<keyword evidence="6" id="KW-1185">Reference proteome</keyword>
<evidence type="ECO:0000256" key="1">
    <source>
        <dbReference type="ARBA" id="ARBA00023015"/>
    </source>
</evidence>
<evidence type="ECO:0000313" key="6">
    <source>
        <dbReference type="Proteomes" id="UP000787672"/>
    </source>
</evidence>
<dbReference type="PROSITE" id="PS50043">
    <property type="entry name" value="HTH_LUXR_2"/>
    <property type="match status" value="1"/>
</dbReference>
<dbReference type="InterPro" id="IPR000792">
    <property type="entry name" value="Tscrpt_reg_LuxR_C"/>
</dbReference>
<comment type="caution">
    <text evidence="5">The sequence shown here is derived from an EMBL/GenBank/DDBJ whole genome shotgun (WGS) entry which is preliminary data.</text>
</comment>
<keyword evidence="2" id="KW-0238">DNA-binding</keyword>
<dbReference type="SMART" id="SM00421">
    <property type="entry name" value="HTH_LUXR"/>
    <property type="match status" value="1"/>
</dbReference>
<organism evidence="5 6">
    <name type="scientific">Dysosmobacter acutus</name>
    <dbReference type="NCBI Taxonomy" id="2841504"/>
    <lineage>
        <taxon>Bacteria</taxon>
        <taxon>Bacillati</taxon>
        <taxon>Bacillota</taxon>
        <taxon>Clostridia</taxon>
        <taxon>Eubacteriales</taxon>
        <taxon>Oscillospiraceae</taxon>
        <taxon>Dysosmobacter</taxon>
    </lineage>
</organism>
<reference evidence="5 6" key="1">
    <citation type="submission" date="2021-06" db="EMBL/GenBank/DDBJ databases">
        <authorList>
            <person name="Sun Q."/>
            <person name="Li D."/>
        </authorList>
    </citation>
    <scope>NUCLEOTIDE SEQUENCE [LARGE SCALE GENOMIC DNA]</scope>
    <source>
        <strain evidence="5 6">MSJ-2</strain>
    </source>
</reference>
<dbReference type="PANTHER" id="PTHR44688">
    <property type="entry name" value="DNA-BINDING TRANSCRIPTIONAL ACTIVATOR DEVR_DOSR"/>
    <property type="match status" value="1"/>
</dbReference>
<evidence type="ECO:0000256" key="2">
    <source>
        <dbReference type="ARBA" id="ARBA00023125"/>
    </source>
</evidence>
<dbReference type="PANTHER" id="PTHR44688:SF16">
    <property type="entry name" value="DNA-BINDING TRANSCRIPTIONAL ACTIVATOR DEVR_DOSR"/>
    <property type="match status" value="1"/>
</dbReference>
<evidence type="ECO:0000256" key="3">
    <source>
        <dbReference type="ARBA" id="ARBA00023163"/>
    </source>
</evidence>
<keyword evidence="3" id="KW-0804">Transcription</keyword>